<sequence>MTSVENGLLLLEERLRSDLRALNYPPENWTPERETAHGAAISDVVIIGGGMCGLAAAFALKRKGIHRLRIFDSSPAGKEGPWVTFARMRTLRSPKNLTGPAGDLPALTFRAWYEAKFGDAAWEALDKIPRETWMEYLCWYREVLQLPVENECTVERVEPSEDGVLRVRVRRGEATFDVFARKVVMATGRSGQGAPVIPAWGESLPRAVWTHSSDMVDFDGLKGKRVVVIGAGASAMDNAAEALEHGAAEVRLLVRRSALPAINKLMGIGSFGFTHGFPALPDEWRWRIMHYSQRTQTPPPRASVMRVSQHGNASLHLGTSVMGVRLIEDGAIGLLTNKGDEIVTDHVIFGTGFSVRMREDDGVLAGAENVLLWRDRYTPPAGLEDEELSISPYINSSFQFAEREAGATPWVKQVHCFNHAATLSLGKVSGDIPRVSEGAAWLAAGVAEGFYVEDIEQHWKALQEYSTPELLGDEWRSE</sequence>
<name>A0ABW1ZCA1_9BACT</name>
<dbReference type="PANTHER" id="PTHR43539">
    <property type="entry name" value="FLAVIN-BINDING MONOOXYGENASE-LIKE PROTEIN (AFU_ORTHOLOGUE AFUA_4G09220)"/>
    <property type="match status" value="1"/>
</dbReference>
<dbReference type="RefSeq" id="WP_263369998.1">
    <property type="nucleotide sequence ID" value="NZ_JAGSYD010000001.1"/>
</dbReference>
<evidence type="ECO:0000313" key="3">
    <source>
        <dbReference type="Proteomes" id="UP001596391"/>
    </source>
</evidence>
<organism evidence="2 3">
    <name type="scientific">Granulicella cerasi</name>
    <dbReference type="NCBI Taxonomy" id="741063"/>
    <lineage>
        <taxon>Bacteria</taxon>
        <taxon>Pseudomonadati</taxon>
        <taxon>Acidobacteriota</taxon>
        <taxon>Terriglobia</taxon>
        <taxon>Terriglobales</taxon>
        <taxon>Acidobacteriaceae</taxon>
        <taxon>Granulicella</taxon>
    </lineage>
</organism>
<dbReference type="Pfam" id="PF13738">
    <property type="entry name" value="Pyr_redox_3"/>
    <property type="match status" value="1"/>
</dbReference>
<keyword evidence="1" id="KW-0560">Oxidoreductase</keyword>
<dbReference type="PRINTS" id="PR00368">
    <property type="entry name" value="FADPNR"/>
</dbReference>
<dbReference type="EMBL" id="JBHSWI010000001">
    <property type="protein sequence ID" value="MFC6646316.1"/>
    <property type="molecule type" value="Genomic_DNA"/>
</dbReference>
<evidence type="ECO:0000256" key="1">
    <source>
        <dbReference type="ARBA" id="ARBA00023002"/>
    </source>
</evidence>
<dbReference type="PRINTS" id="PR00411">
    <property type="entry name" value="PNDRDTASEI"/>
</dbReference>
<gene>
    <name evidence="2" type="ORF">ACFQBQ_12115</name>
</gene>
<dbReference type="Proteomes" id="UP001596391">
    <property type="component" value="Unassembled WGS sequence"/>
</dbReference>
<accession>A0ABW1ZCA1</accession>
<reference evidence="3" key="1">
    <citation type="journal article" date="2019" name="Int. J. Syst. Evol. Microbiol.">
        <title>The Global Catalogue of Microorganisms (GCM) 10K type strain sequencing project: providing services to taxonomists for standard genome sequencing and annotation.</title>
        <authorList>
            <consortium name="The Broad Institute Genomics Platform"/>
            <consortium name="The Broad Institute Genome Sequencing Center for Infectious Disease"/>
            <person name="Wu L."/>
            <person name="Ma J."/>
        </authorList>
    </citation>
    <scope>NUCLEOTIDE SEQUENCE [LARGE SCALE GENOMIC DNA]</scope>
    <source>
        <strain evidence="3">CGMCC 1.16026</strain>
    </source>
</reference>
<keyword evidence="3" id="KW-1185">Reference proteome</keyword>
<evidence type="ECO:0000313" key="2">
    <source>
        <dbReference type="EMBL" id="MFC6646316.1"/>
    </source>
</evidence>
<protein>
    <submittedName>
        <fullName evidence="2">NAD(P)-binding domain-containing protein</fullName>
    </submittedName>
</protein>
<dbReference type="SUPFAM" id="SSF51905">
    <property type="entry name" value="FAD/NAD(P)-binding domain"/>
    <property type="match status" value="1"/>
</dbReference>
<dbReference type="PANTHER" id="PTHR43539:SF91">
    <property type="entry name" value="FAD-DEPENDENT URATE HYDROXYLASE"/>
    <property type="match status" value="1"/>
</dbReference>
<dbReference type="InterPro" id="IPR050982">
    <property type="entry name" value="Auxin_biosynth/cation_transpt"/>
</dbReference>
<dbReference type="InterPro" id="IPR036188">
    <property type="entry name" value="FAD/NAD-bd_sf"/>
</dbReference>
<comment type="caution">
    <text evidence="2">The sequence shown here is derived from an EMBL/GenBank/DDBJ whole genome shotgun (WGS) entry which is preliminary data.</text>
</comment>
<dbReference type="Gene3D" id="3.50.50.60">
    <property type="entry name" value="FAD/NAD(P)-binding domain"/>
    <property type="match status" value="1"/>
</dbReference>
<proteinExistence type="predicted"/>